<comment type="caution">
    <text evidence="1">The sequence shown here is derived from an EMBL/GenBank/DDBJ whole genome shotgun (WGS) entry which is preliminary data.</text>
</comment>
<dbReference type="Proteomes" id="UP000233750">
    <property type="component" value="Unassembled WGS sequence"/>
</dbReference>
<dbReference type="SUPFAM" id="SSF46785">
    <property type="entry name" value="Winged helix' DNA-binding domain"/>
    <property type="match status" value="1"/>
</dbReference>
<dbReference type="EMBL" id="PJMY01000002">
    <property type="protein sequence ID" value="PKV99916.1"/>
    <property type="molecule type" value="Genomic_DNA"/>
</dbReference>
<protein>
    <submittedName>
        <fullName evidence="1">Transcriptional regulator</fullName>
    </submittedName>
</protein>
<dbReference type="InterPro" id="IPR036388">
    <property type="entry name" value="WH-like_DNA-bd_sf"/>
</dbReference>
<proteinExistence type="predicted"/>
<evidence type="ECO:0000313" key="2">
    <source>
        <dbReference type="Proteomes" id="UP000233750"/>
    </source>
</evidence>
<name>A0A2N3X1B9_9PSEU</name>
<organism evidence="1 2">
    <name type="scientific">Amycolatopsis echigonensis</name>
    <dbReference type="NCBI Taxonomy" id="2576905"/>
    <lineage>
        <taxon>Bacteria</taxon>
        <taxon>Bacillati</taxon>
        <taxon>Actinomycetota</taxon>
        <taxon>Actinomycetes</taxon>
        <taxon>Pseudonocardiales</taxon>
        <taxon>Pseudonocardiaceae</taxon>
        <taxon>Amycolatopsis</taxon>
    </lineage>
</organism>
<dbReference type="AlphaFoldDB" id="A0A2N3X1B9"/>
<sequence>MRNLTTRDDIVRMLKRAIEPLSIADMADGLGVHPNTVRFHVDSLVAVGRVECVSARQRVPGRPPKLFQVVAGMDPAGPRNYRVLAEILAGAFDADPERPRRAVEAGRRWGRRLGDANRTEVGTGADPVDRLVMLLGDVGFAPERATDQEHPVRSARRIDLRHRPFLEIAMDSPEVACPIHLGLMQGAMEAWKSPITVDRLDAFVDPDRCIAHLATIK</sequence>
<reference evidence="1 2" key="1">
    <citation type="submission" date="2017-12" db="EMBL/GenBank/DDBJ databases">
        <title>Sequencing the genomes of 1000 Actinobacteria strains.</title>
        <authorList>
            <person name="Klenk H.-P."/>
        </authorList>
    </citation>
    <scope>NUCLEOTIDE SEQUENCE [LARGE SCALE GENOMIC DNA]</scope>
    <source>
        <strain evidence="1 2">DSM 45165</strain>
    </source>
</reference>
<dbReference type="Pfam" id="PF12840">
    <property type="entry name" value="HTH_20"/>
    <property type="match status" value="1"/>
</dbReference>
<keyword evidence="2" id="KW-1185">Reference proteome</keyword>
<evidence type="ECO:0000313" key="1">
    <source>
        <dbReference type="EMBL" id="PKV99916.1"/>
    </source>
</evidence>
<accession>A0A2N3X1B9</accession>
<dbReference type="InterPro" id="IPR036390">
    <property type="entry name" value="WH_DNA-bd_sf"/>
</dbReference>
<gene>
    <name evidence="1" type="ORF">ATK30_0913</name>
</gene>
<dbReference type="Gene3D" id="1.10.10.10">
    <property type="entry name" value="Winged helix-like DNA-binding domain superfamily/Winged helix DNA-binding domain"/>
    <property type="match status" value="1"/>
</dbReference>